<proteinExistence type="predicted"/>
<organism evidence="6 7">
    <name type="scientific">Vibrio fluvialis</name>
    <dbReference type="NCBI Taxonomy" id="676"/>
    <lineage>
        <taxon>Bacteria</taxon>
        <taxon>Pseudomonadati</taxon>
        <taxon>Pseudomonadota</taxon>
        <taxon>Gammaproteobacteria</taxon>
        <taxon>Vibrionales</taxon>
        <taxon>Vibrionaceae</taxon>
        <taxon>Vibrio</taxon>
    </lineage>
</organism>
<evidence type="ECO:0000256" key="1">
    <source>
        <dbReference type="ARBA" id="ARBA00012386"/>
    </source>
</evidence>
<evidence type="ECO:0000313" key="7">
    <source>
        <dbReference type="Proteomes" id="UP000254626"/>
    </source>
</evidence>
<dbReference type="PANTHER" id="PTHR21392">
    <property type="entry name" value="TRNA-URIDINE AMINOCARBOXYPROPYLTRANSFERASE 2"/>
    <property type="match status" value="1"/>
</dbReference>
<comment type="caution">
    <text evidence="6">The sequence shown here is derived from an EMBL/GenBank/DDBJ whole genome shotgun (WGS) entry which is preliminary data.</text>
</comment>
<evidence type="ECO:0000256" key="4">
    <source>
        <dbReference type="ARBA" id="ARBA00022694"/>
    </source>
</evidence>
<keyword evidence="2" id="KW-0808">Transferase</keyword>
<dbReference type="SMART" id="SM01144">
    <property type="entry name" value="DTW"/>
    <property type="match status" value="1"/>
</dbReference>
<evidence type="ECO:0000256" key="3">
    <source>
        <dbReference type="ARBA" id="ARBA00022691"/>
    </source>
</evidence>
<dbReference type="GO" id="GO:0016432">
    <property type="term" value="F:tRNA-uridine aminocarboxypropyltransferase activity"/>
    <property type="evidence" value="ECO:0007669"/>
    <property type="project" value="UniProtKB-EC"/>
</dbReference>
<dbReference type="GO" id="GO:0008033">
    <property type="term" value="P:tRNA processing"/>
    <property type="evidence" value="ECO:0007669"/>
    <property type="project" value="UniProtKB-KW"/>
</dbReference>
<dbReference type="EMBL" id="UHIP01000001">
    <property type="protein sequence ID" value="SUP30462.1"/>
    <property type="molecule type" value="Genomic_DNA"/>
</dbReference>
<dbReference type="Proteomes" id="UP000254626">
    <property type="component" value="Unassembled WGS sequence"/>
</dbReference>
<dbReference type="EC" id="2.5.1.25" evidence="1"/>
<dbReference type="GeneID" id="29386015"/>
<feature type="domain" description="DTW" evidence="5">
    <location>
        <begin position="1"/>
        <end position="191"/>
    </location>
</feature>
<keyword evidence="4" id="KW-0819">tRNA processing</keyword>
<dbReference type="AlphaFoldDB" id="A0AAX2LSH2"/>
<name>A0AAX2LSH2_VIBFL</name>
<dbReference type="InterPro" id="IPR039262">
    <property type="entry name" value="DTWD2/TAPT"/>
</dbReference>
<reference evidence="6 7" key="1">
    <citation type="submission" date="2018-06" db="EMBL/GenBank/DDBJ databases">
        <authorList>
            <consortium name="Pathogen Informatics"/>
            <person name="Doyle S."/>
        </authorList>
    </citation>
    <scope>NUCLEOTIDE SEQUENCE [LARGE SCALE GENOMIC DNA]</scope>
    <source>
        <strain evidence="6 7">NCTC11327</strain>
    </source>
</reference>
<evidence type="ECO:0000256" key="2">
    <source>
        <dbReference type="ARBA" id="ARBA00022679"/>
    </source>
</evidence>
<keyword evidence="3" id="KW-0949">S-adenosyl-L-methionine</keyword>
<evidence type="ECO:0000259" key="5">
    <source>
        <dbReference type="SMART" id="SM01144"/>
    </source>
</evidence>
<dbReference type="InterPro" id="IPR005636">
    <property type="entry name" value="DTW"/>
</dbReference>
<evidence type="ECO:0000313" key="6">
    <source>
        <dbReference type="EMBL" id="SUP30462.1"/>
    </source>
</evidence>
<sequence length="198" mass="22623">MTPCPQCLLVHQCVCPQVPQLSSALQLSLLMHDNEAQRDTNTGRWLNAALPDCYSFSWSRVEPNAALNERIADPDYYSLLVYPGEQSLNLDDALEQARVLGCQPHFILLDGTWQEAKKMERKSPWLEDLPRVTLSPQQLSRYRLRRNQSDGHLCTLEVGCELLRAIGEAHNAEQLDAFFAEFMAIFQADKSGHRWQRP</sequence>
<protein>
    <recommendedName>
        <fullName evidence="1">tRNA-uridine aminocarboxypropyltransferase</fullName>
        <ecNumber evidence="1">2.5.1.25</ecNumber>
    </recommendedName>
</protein>
<gene>
    <name evidence="6" type="ORF">NCTC11327_02925</name>
</gene>
<dbReference type="RefSeq" id="WP_061057091.1">
    <property type="nucleotide sequence ID" value="NZ_CABLBX010000015.1"/>
</dbReference>
<dbReference type="PANTHER" id="PTHR21392:SF1">
    <property type="entry name" value="TRNA-URIDINE AMINOCARBOXYPROPYLTRANSFERASE"/>
    <property type="match status" value="1"/>
</dbReference>
<dbReference type="Pfam" id="PF03942">
    <property type="entry name" value="DTW"/>
    <property type="match status" value="1"/>
</dbReference>
<accession>A0AAX2LSH2</accession>